<reference evidence="2" key="1">
    <citation type="submission" date="2018-06" db="EMBL/GenBank/DDBJ databases">
        <authorList>
            <person name="Zhirakovskaya E."/>
        </authorList>
    </citation>
    <scope>NUCLEOTIDE SEQUENCE</scope>
</reference>
<proteinExistence type="predicted"/>
<accession>A0A3B0YAA5</accession>
<dbReference type="AlphaFoldDB" id="A0A3B0YAA5"/>
<evidence type="ECO:0000313" key="2">
    <source>
        <dbReference type="EMBL" id="VAW77745.1"/>
    </source>
</evidence>
<name>A0A3B0YAA5_9ZZZZ</name>
<sequence>MLDQGYTVREAATAMNVSNSAMDKWVRQLKKERRGVLNSPTALTIEQRKIKELETRIKRVELENEILKKATALLASDSLKNLR</sequence>
<dbReference type="EMBL" id="UOFL01000134">
    <property type="protein sequence ID" value="VAW77745.1"/>
    <property type="molecule type" value="Genomic_DNA"/>
</dbReference>
<protein>
    <submittedName>
        <fullName evidence="2">Mobile element protein</fullName>
    </submittedName>
</protein>
<dbReference type="GO" id="GO:0006313">
    <property type="term" value="P:DNA transposition"/>
    <property type="evidence" value="ECO:0007669"/>
    <property type="project" value="InterPro"/>
</dbReference>
<dbReference type="GO" id="GO:0003677">
    <property type="term" value="F:DNA binding"/>
    <property type="evidence" value="ECO:0007669"/>
    <property type="project" value="InterPro"/>
</dbReference>
<organism evidence="2">
    <name type="scientific">hydrothermal vent metagenome</name>
    <dbReference type="NCBI Taxonomy" id="652676"/>
    <lineage>
        <taxon>unclassified sequences</taxon>
        <taxon>metagenomes</taxon>
        <taxon>ecological metagenomes</taxon>
    </lineage>
</organism>
<feature type="coiled-coil region" evidence="1">
    <location>
        <begin position="43"/>
        <end position="70"/>
    </location>
</feature>
<dbReference type="SUPFAM" id="SSF46689">
    <property type="entry name" value="Homeodomain-like"/>
    <property type="match status" value="1"/>
</dbReference>
<gene>
    <name evidence="2" type="ORF">MNBD_GAMMA12-2284</name>
</gene>
<dbReference type="InterPro" id="IPR009057">
    <property type="entry name" value="Homeodomain-like_sf"/>
</dbReference>
<keyword evidence="1" id="KW-0175">Coiled coil</keyword>
<dbReference type="Gene3D" id="1.10.10.60">
    <property type="entry name" value="Homeodomain-like"/>
    <property type="match status" value="1"/>
</dbReference>
<dbReference type="Pfam" id="PF01527">
    <property type="entry name" value="HTH_Tnp_1"/>
    <property type="match status" value="1"/>
</dbReference>
<dbReference type="InterPro" id="IPR002514">
    <property type="entry name" value="Transposase_8"/>
</dbReference>
<evidence type="ECO:0000256" key="1">
    <source>
        <dbReference type="SAM" id="Coils"/>
    </source>
</evidence>
<dbReference type="GO" id="GO:0004803">
    <property type="term" value="F:transposase activity"/>
    <property type="evidence" value="ECO:0007669"/>
    <property type="project" value="InterPro"/>
</dbReference>